<gene>
    <name evidence="2" type="ORF">CK203_109493</name>
</gene>
<organism evidence="2 3">
    <name type="scientific">Vitis vinifera</name>
    <name type="common">Grape</name>
    <dbReference type="NCBI Taxonomy" id="29760"/>
    <lineage>
        <taxon>Eukaryota</taxon>
        <taxon>Viridiplantae</taxon>
        <taxon>Streptophyta</taxon>
        <taxon>Embryophyta</taxon>
        <taxon>Tracheophyta</taxon>
        <taxon>Spermatophyta</taxon>
        <taxon>Magnoliopsida</taxon>
        <taxon>eudicotyledons</taxon>
        <taxon>Gunneridae</taxon>
        <taxon>Pentapetalae</taxon>
        <taxon>rosids</taxon>
        <taxon>Vitales</taxon>
        <taxon>Vitaceae</taxon>
        <taxon>Viteae</taxon>
        <taxon>Vitis</taxon>
    </lineage>
</organism>
<feature type="region of interest" description="Disordered" evidence="1">
    <location>
        <begin position="1"/>
        <end position="42"/>
    </location>
</feature>
<protein>
    <submittedName>
        <fullName evidence="2">Uncharacterized protein</fullName>
    </submittedName>
</protein>
<dbReference type="EMBL" id="QGNW01002226">
    <property type="protein sequence ID" value="RVW22608.1"/>
    <property type="molecule type" value="Genomic_DNA"/>
</dbReference>
<comment type="caution">
    <text evidence="2">The sequence shown here is derived from an EMBL/GenBank/DDBJ whole genome shotgun (WGS) entry which is preliminary data.</text>
</comment>
<sequence>MSQTRGGFTSAPQSSQRATPVWAPLDAPPHLPDSAPQRKYHTRRAVATPVALLRFHLGVFLQRRPRLQSQESPPEHLEIHSLSLLLPGALPSPAHPLRATPIAD</sequence>
<evidence type="ECO:0000256" key="1">
    <source>
        <dbReference type="SAM" id="MobiDB-lite"/>
    </source>
</evidence>
<evidence type="ECO:0000313" key="2">
    <source>
        <dbReference type="EMBL" id="RVW22608.1"/>
    </source>
</evidence>
<reference evidence="2 3" key="1">
    <citation type="journal article" date="2018" name="PLoS Genet.">
        <title>Population sequencing reveals clonal diversity and ancestral inbreeding in the grapevine cultivar Chardonnay.</title>
        <authorList>
            <person name="Roach M.J."/>
            <person name="Johnson D.L."/>
            <person name="Bohlmann J."/>
            <person name="van Vuuren H.J."/>
            <person name="Jones S.J."/>
            <person name="Pretorius I.S."/>
            <person name="Schmidt S.A."/>
            <person name="Borneman A.R."/>
        </authorList>
    </citation>
    <scope>NUCLEOTIDE SEQUENCE [LARGE SCALE GENOMIC DNA]</scope>
    <source>
        <strain evidence="3">cv. Chardonnay</strain>
        <tissue evidence="2">Leaf</tissue>
    </source>
</reference>
<name>A0A438CHB5_VITVI</name>
<feature type="compositionally biased region" description="Polar residues" evidence="1">
    <location>
        <begin position="1"/>
        <end position="18"/>
    </location>
</feature>
<evidence type="ECO:0000313" key="3">
    <source>
        <dbReference type="Proteomes" id="UP000288805"/>
    </source>
</evidence>
<accession>A0A438CHB5</accession>
<proteinExistence type="predicted"/>
<dbReference type="Proteomes" id="UP000288805">
    <property type="component" value="Unassembled WGS sequence"/>
</dbReference>
<dbReference type="AlphaFoldDB" id="A0A438CHB5"/>